<dbReference type="Proteomes" id="UP000221734">
    <property type="component" value="Chromosome Kuenenia_stuttgartiensis_MBR1"/>
</dbReference>
<dbReference type="RefSeq" id="WP_099326613.1">
    <property type="nucleotide sequence ID" value="NZ_CP049055.1"/>
</dbReference>
<keyword evidence="4" id="KW-1185">Reference proteome</keyword>
<sequence>MSGYLIAVEPEFFPQYDSLPKEIKKKFKKQLTCLKGNPKHNSLQMHKLEGTDFWEFYVDKGYRCVFKLEGNVFKLYFIGTHKLIDNF</sequence>
<dbReference type="EMBL" id="LT934425">
    <property type="protein sequence ID" value="SOH06110.1"/>
    <property type="molecule type" value="Genomic_DNA"/>
</dbReference>
<name>Q1Q0M5_KUEST</name>
<dbReference type="InterPro" id="IPR035093">
    <property type="entry name" value="RelE/ParE_toxin_dom_sf"/>
</dbReference>
<dbReference type="EMBL" id="CP049055">
    <property type="protein sequence ID" value="QII12123.1"/>
    <property type="molecule type" value="Genomic_DNA"/>
</dbReference>
<evidence type="ECO:0000313" key="4">
    <source>
        <dbReference type="Proteomes" id="UP000221734"/>
    </source>
</evidence>
<dbReference type="Proteomes" id="UP000501926">
    <property type="component" value="Chromosome"/>
</dbReference>
<dbReference type="KEGG" id="kst:KSMBR1_3637"/>
<protein>
    <submittedName>
        <fullName evidence="1">Uncharacterized protein</fullName>
    </submittedName>
</protein>
<dbReference type="Gene3D" id="3.30.2310.20">
    <property type="entry name" value="RelE-like"/>
    <property type="match status" value="1"/>
</dbReference>
<reference evidence="2 5" key="5">
    <citation type="submission" date="2020-02" db="EMBL/GenBank/DDBJ databases">
        <title>Newly sequenced genome of strain CSTR1 showed variability in Candidatus Kuenenia stuttgartiensis genomes.</title>
        <authorList>
            <person name="Ding C."/>
            <person name="Adrian L."/>
        </authorList>
    </citation>
    <scope>NUCLEOTIDE SEQUENCE [LARGE SCALE GENOMIC DNA]</scope>
    <source>
        <strain evidence="2 5">CSTR1</strain>
    </source>
</reference>
<accession>Q1Q0M5</accession>
<reference evidence="4" key="4">
    <citation type="submission" date="2017-10" db="EMBL/GenBank/DDBJ databases">
        <authorList>
            <person name="Frank J."/>
        </authorList>
    </citation>
    <scope>NUCLEOTIDE SEQUENCE [LARGE SCALE GENOMIC DNA]</scope>
</reference>
<dbReference type="SUPFAM" id="SSF143011">
    <property type="entry name" value="RelE-like"/>
    <property type="match status" value="1"/>
</dbReference>
<evidence type="ECO:0000313" key="2">
    <source>
        <dbReference type="EMBL" id="QII12123.1"/>
    </source>
</evidence>
<evidence type="ECO:0000313" key="5">
    <source>
        <dbReference type="Proteomes" id="UP000501926"/>
    </source>
</evidence>
<dbReference type="AlphaFoldDB" id="Q1Q0M5"/>
<dbReference type="EMBL" id="CT573071">
    <property type="protein sequence ID" value="CAJ73541.1"/>
    <property type="molecule type" value="Genomic_DNA"/>
</dbReference>
<organism evidence="1">
    <name type="scientific">Kuenenia stuttgartiensis</name>
    <dbReference type="NCBI Taxonomy" id="174633"/>
    <lineage>
        <taxon>Bacteria</taxon>
        <taxon>Pseudomonadati</taxon>
        <taxon>Planctomycetota</taxon>
        <taxon>Candidatus Brocadiia</taxon>
        <taxon>Candidatus Brocadiales</taxon>
        <taxon>Candidatus Brocadiaceae</taxon>
        <taxon>Candidatus Kuenenia</taxon>
    </lineage>
</organism>
<dbReference type="OrthoDB" id="9787585at2"/>
<proteinExistence type="predicted"/>
<evidence type="ECO:0000313" key="1">
    <source>
        <dbReference type="EMBL" id="CAJ73541.1"/>
    </source>
</evidence>
<gene>
    <name evidence="2" type="ORF">KsCSTR_27440</name>
    <name evidence="3" type="ORF">KSMBR1_3637</name>
    <name evidence="1" type="ORF">kuste2790</name>
</gene>
<evidence type="ECO:0000313" key="3">
    <source>
        <dbReference type="EMBL" id="SOH06110.1"/>
    </source>
</evidence>
<reference evidence="3" key="3">
    <citation type="submission" date="2017-10" db="EMBL/GenBank/DDBJ databases">
        <authorList>
            <person name="Banno H."/>
            <person name="Chua N.-H."/>
        </authorList>
    </citation>
    <scope>NUCLEOTIDE SEQUENCE [LARGE SCALE GENOMIC DNA]</scope>
    <source>
        <strain evidence="3">Kuenenia_mbr1_ru-nijmegen</strain>
    </source>
</reference>
<reference evidence="1" key="2">
    <citation type="submission" date="2006-01" db="EMBL/GenBank/DDBJ databases">
        <authorList>
            <person name="Genoscope"/>
        </authorList>
    </citation>
    <scope>NUCLEOTIDE SEQUENCE</scope>
</reference>
<reference evidence="1" key="1">
    <citation type="journal article" date="2006" name="Nature">
        <title>Deciphering the evolution and metabolism of an anammox bacterium from a community genome.</title>
        <authorList>
            <person name="Strous M."/>
            <person name="Pelletier E."/>
            <person name="Mangenot S."/>
            <person name="Rattei T."/>
            <person name="Lehner A."/>
            <person name="Taylor M.W."/>
            <person name="Horn M."/>
            <person name="Daims H."/>
            <person name="Bartol-Mavel D."/>
            <person name="Wincker P."/>
            <person name="Barbe V."/>
            <person name="Fonknechten N."/>
            <person name="Vallenet D."/>
            <person name="Segurens B."/>
            <person name="Schenowitz-Truong C."/>
            <person name="Medigue C."/>
            <person name="Collingro A."/>
            <person name="Snel B."/>
            <person name="Dutilh B.E."/>
            <person name="OpDenCamp H.J.M."/>
            <person name="vanDerDrift C."/>
            <person name="Cirpus I."/>
            <person name="vanDePas-Schoonen K.T."/>
            <person name="Harhangi H.R."/>
            <person name="vanNiftrik L."/>
            <person name="Schmid M."/>
            <person name="Keltjens J."/>
            <person name="vanDeVossenberg J."/>
            <person name="Kartal B."/>
            <person name="Meier H."/>
            <person name="Frishman D."/>
            <person name="Huynen M.A."/>
            <person name="Mewes H."/>
            <person name="Weissenbach J."/>
            <person name="Jetten M.S.M."/>
            <person name="Wagner M."/>
            <person name="LePaslier D."/>
        </authorList>
    </citation>
    <scope>NUCLEOTIDE SEQUENCE</scope>
</reference>